<evidence type="ECO:0000256" key="1">
    <source>
        <dbReference type="SAM" id="Phobius"/>
    </source>
</evidence>
<reference evidence="2" key="1">
    <citation type="submission" date="2021-04" db="EMBL/GenBank/DDBJ databases">
        <authorList>
            <consortium name="Molecular Ecology Group"/>
        </authorList>
    </citation>
    <scope>NUCLEOTIDE SEQUENCE</scope>
</reference>
<keyword evidence="1" id="KW-1133">Transmembrane helix</keyword>
<keyword evidence="1" id="KW-0472">Membrane</keyword>
<feature type="transmembrane region" description="Helical" evidence="1">
    <location>
        <begin position="12"/>
        <end position="36"/>
    </location>
</feature>
<gene>
    <name evidence="2" type="ORF">CUNI_LOCUS12411</name>
</gene>
<dbReference type="OrthoDB" id="6155993at2759"/>
<accession>A0A8S3ZBY0</accession>
<keyword evidence="1" id="KW-0812">Transmembrane</keyword>
<name>A0A8S3ZBY0_9EUPU</name>
<sequence>MKRFVSLSKDCCVRTVLISVVVTTAIVLIVIVVSHWKTNVKSTRTKQAQTVCSRVDVCFVNYCGTIVKPALPFCRFVNDSRTTVHKQLIFEHQFLLRDFSNRHSVQILAIDDFTRKYVILWPDINKHYNLYLVVDFEKNTETVLIVSKSENEFATNVKENTALLCQTKRFDRDFHGEPATVADVVATSNQKKKSGHSNIERAVSYIGGPLALERFISTVVNSSCEDLPTTALFKWDKLGLPFPGIPLSKGQICQKFRTCNYIQKSCDPYYRENPGRTQNQPYCNCRDTAAKDADGISCPRVADDGGECEIPRRDLLVTQRSLPCLCIYRFPVVYPYTSVRTADSLTENTVKDGNILKWYEKEKVVTGPALTCSQCPC</sequence>
<comment type="caution">
    <text evidence="2">The sequence shown here is derived from an EMBL/GenBank/DDBJ whole genome shotgun (WGS) entry which is preliminary data.</text>
</comment>
<dbReference type="AlphaFoldDB" id="A0A8S3ZBY0"/>
<proteinExistence type="predicted"/>
<keyword evidence="3" id="KW-1185">Reference proteome</keyword>
<dbReference type="EMBL" id="CAJHNH020002480">
    <property type="protein sequence ID" value="CAG5126853.1"/>
    <property type="molecule type" value="Genomic_DNA"/>
</dbReference>
<dbReference type="Proteomes" id="UP000678393">
    <property type="component" value="Unassembled WGS sequence"/>
</dbReference>
<evidence type="ECO:0000313" key="3">
    <source>
        <dbReference type="Proteomes" id="UP000678393"/>
    </source>
</evidence>
<protein>
    <submittedName>
        <fullName evidence="2">Uncharacterized protein</fullName>
    </submittedName>
</protein>
<evidence type="ECO:0000313" key="2">
    <source>
        <dbReference type="EMBL" id="CAG5126853.1"/>
    </source>
</evidence>
<organism evidence="2 3">
    <name type="scientific">Candidula unifasciata</name>
    <dbReference type="NCBI Taxonomy" id="100452"/>
    <lineage>
        <taxon>Eukaryota</taxon>
        <taxon>Metazoa</taxon>
        <taxon>Spiralia</taxon>
        <taxon>Lophotrochozoa</taxon>
        <taxon>Mollusca</taxon>
        <taxon>Gastropoda</taxon>
        <taxon>Heterobranchia</taxon>
        <taxon>Euthyneura</taxon>
        <taxon>Panpulmonata</taxon>
        <taxon>Eupulmonata</taxon>
        <taxon>Stylommatophora</taxon>
        <taxon>Helicina</taxon>
        <taxon>Helicoidea</taxon>
        <taxon>Geomitridae</taxon>
        <taxon>Candidula</taxon>
    </lineage>
</organism>